<protein>
    <submittedName>
        <fullName evidence="1">Uncharacterized protein</fullName>
    </submittedName>
</protein>
<organism evidence="1">
    <name type="scientific">Siphoviridae sp. ct13O11</name>
    <dbReference type="NCBI Taxonomy" id="2825303"/>
    <lineage>
        <taxon>Viruses</taxon>
        <taxon>Duplodnaviria</taxon>
        <taxon>Heunggongvirae</taxon>
        <taxon>Uroviricota</taxon>
        <taxon>Caudoviricetes</taxon>
    </lineage>
</organism>
<sequence length="136" mass="14028">MTRYITHISLAPAASMGQLTLGPDGHTAALDTKGAQWHTVPTTGLAAMEVSDEVADGRHTCSAKLTATLCGRYTPMAGPVAVLLTCADGTRLLLGTGERPMPAVTLPDTLPDKAAERSAKTLTVSYAARPLALLGS</sequence>
<proteinExistence type="predicted"/>
<name>A0A8S5UD29_9CAUD</name>
<reference evidence="1" key="1">
    <citation type="journal article" date="2021" name="Proc. Natl. Acad. Sci. U.S.A.">
        <title>A Catalog of Tens of Thousands of Viruses from Human Metagenomes Reveals Hidden Associations with Chronic Diseases.</title>
        <authorList>
            <person name="Tisza M.J."/>
            <person name="Buck C.B."/>
        </authorList>
    </citation>
    <scope>NUCLEOTIDE SEQUENCE</scope>
    <source>
        <strain evidence="1">Ct13O11</strain>
    </source>
</reference>
<accession>A0A8S5UD29</accession>
<dbReference type="EMBL" id="BK016066">
    <property type="protein sequence ID" value="DAF92415.1"/>
    <property type="molecule type" value="Genomic_DNA"/>
</dbReference>
<evidence type="ECO:0000313" key="1">
    <source>
        <dbReference type="EMBL" id="DAF92415.1"/>
    </source>
</evidence>